<keyword evidence="1" id="KW-0472">Membrane</keyword>
<protein>
    <submittedName>
        <fullName evidence="2">ATP synthase F0 subunit 8</fullName>
    </submittedName>
</protein>
<organism evidence="2">
    <name type="scientific">Perinereis aibuhitensis</name>
    <name type="common">Korean lugworm</name>
    <name type="synonym">Nereis aibuhitensis</name>
    <dbReference type="NCBI Taxonomy" id="126650"/>
    <lineage>
        <taxon>Eukaryota</taxon>
        <taxon>Metazoa</taxon>
        <taxon>Spiralia</taxon>
        <taxon>Lophotrochozoa</taxon>
        <taxon>Annelida</taxon>
        <taxon>Polychaeta</taxon>
        <taxon>Errantia</taxon>
        <taxon>Phyllodocida</taxon>
        <taxon>Nereididae</taxon>
        <taxon>Perinereis</taxon>
    </lineage>
</organism>
<reference evidence="2" key="1">
    <citation type="journal article" date="2013" name="Mitochondrial DNA">
        <title>The complete mitochondrial genome of the marine polychaete: Perinereis aibuhitensis (Phyllodocida, Nereididae).</title>
        <authorList>
            <person name="Kim H."/>
            <person name="Jung G."/>
            <person name="Lee Y.-C."/>
            <person name="Pae S.-J."/>
            <person name="Kim C.-G."/>
            <person name="Lee Y.-H."/>
        </authorList>
    </citation>
    <scope>NUCLEOTIDE SEQUENCE</scope>
</reference>
<dbReference type="AlphaFoldDB" id="X2CTB9"/>
<sequence length="53" mass="6411">MPHLSPMNWLITPLIMLLILTSLMIIMWWQFVPRFPLFSNKSLSSSFSSFWHW</sequence>
<feature type="transmembrane region" description="Helical" evidence="1">
    <location>
        <begin position="7"/>
        <end position="31"/>
    </location>
</feature>
<geneLocation type="mitochondrion" evidence="2"/>
<keyword evidence="1" id="KW-1133">Transmembrane helix</keyword>
<accession>X2CTB9</accession>
<gene>
    <name evidence="2" type="primary">ATP8</name>
</gene>
<keyword evidence="1" id="KW-0812">Transmembrane</keyword>
<dbReference type="GeneID" id="18984377"/>
<evidence type="ECO:0000313" key="2">
    <source>
        <dbReference type="EMBL" id="AHA13376.1"/>
    </source>
</evidence>
<dbReference type="RefSeq" id="YP_009024493.1">
    <property type="nucleotide sequence ID" value="NC_023943.1"/>
</dbReference>
<dbReference type="EMBL" id="KF611806">
    <property type="protein sequence ID" value="AHA13376.1"/>
    <property type="molecule type" value="Genomic_DNA"/>
</dbReference>
<name>X2CTB9_PERAI</name>
<proteinExistence type="predicted"/>
<evidence type="ECO:0000256" key="1">
    <source>
        <dbReference type="SAM" id="Phobius"/>
    </source>
</evidence>
<keyword evidence="2" id="KW-0496">Mitochondrion</keyword>
<dbReference type="CTD" id="4509"/>